<name>A0AA38I8R5_9CUCU</name>
<reference evidence="1" key="1">
    <citation type="journal article" date="2023" name="G3 (Bethesda)">
        <title>Whole genome assemblies of Zophobas morio and Tenebrio molitor.</title>
        <authorList>
            <person name="Kaur S."/>
            <person name="Stinson S.A."/>
            <person name="diCenzo G.C."/>
        </authorList>
    </citation>
    <scope>NUCLEOTIDE SEQUENCE</scope>
    <source>
        <strain evidence="1">QUZm001</strain>
    </source>
</reference>
<sequence>MESFQETAMQMLKEFRALLQHSPVPLPCNRFLQLLALNMFAIESTQLKGNFYSGTTALNKLSRRNLPLSSSSMLRRVRAAMRHRFIPYENLFIVEEDYRRLINQFVRFAFFWGPLRPSCLASALYLEVLMLSAYFLFSRRMVLFLRVIMSWLLGVIKLGDGRSERERCCALFVKLD</sequence>
<organism evidence="1 2">
    <name type="scientific">Zophobas morio</name>
    <dbReference type="NCBI Taxonomy" id="2755281"/>
    <lineage>
        <taxon>Eukaryota</taxon>
        <taxon>Metazoa</taxon>
        <taxon>Ecdysozoa</taxon>
        <taxon>Arthropoda</taxon>
        <taxon>Hexapoda</taxon>
        <taxon>Insecta</taxon>
        <taxon>Pterygota</taxon>
        <taxon>Neoptera</taxon>
        <taxon>Endopterygota</taxon>
        <taxon>Coleoptera</taxon>
        <taxon>Polyphaga</taxon>
        <taxon>Cucujiformia</taxon>
        <taxon>Tenebrionidae</taxon>
        <taxon>Zophobas</taxon>
    </lineage>
</organism>
<dbReference type="EMBL" id="JALNTZ010000006">
    <property type="protein sequence ID" value="KAJ3649782.1"/>
    <property type="molecule type" value="Genomic_DNA"/>
</dbReference>
<protein>
    <submittedName>
        <fullName evidence="1">Uncharacterized protein</fullName>
    </submittedName>
</protein>
<evidence type="ECO:0000313" key="1">
    <source>
        <dbReference type="EMBL" id="KAJ3649782.1"/>
    </source>
</evidence>
<dbReference type="Proteomes" id="UP001168821">
    <property type="component" value="Unassembled WGS sequence"/>
</dbReference>
<evidence type="ECO:0000313" key="2">
    <source>
        <dbReference type="Proteomes" id="UP001168821"/>
    </source>
</evidence>
<gene>
    <name evidence="1" type="ORF">Zmor_021505</name>
</gene>
<proteinExistence type="predicted"/>
<dbReference type="AlphaFoldDB" id="A0AA38I8R5"/>
<keyword evidence="2" id="KW-1185">Reference proteome</keyword>
<comment type="caution">
    <text evidence="1">The sequence shown here is derived from an EMBL/GenBank/DDBJ whole genome shotgun (WGS) entry which is preliminary data.</text>
</comment>
<accession>A0AA38I8R5</accession>